<evidence type="ECO:0000256" key="1">
    <source>
        <dbReference type="SAM" id="MobiDB-lite"/>
    </source>
</evidence>
<dbReference type="Proteomes" id="UP000789572">
    <property type="component" value="Unassembled WGS sequence"/>
</dbReference>
<feature type="region of interest" description="Disordered" evidence="1">
    <location>
        <begin position="432"/>
        <end position="508"/>
    </location>
</feature>
<accession>A0A9N9FTF8</accession>
<feature type="domain" description="Phosphatidate phosphatase APP1 catalytic" evidence="2">
    <location>
        <begin position="278"/>
        <end position="424"/>
    </location>
</feature>
<evidence type="ECO:0000259" key="2">
    <source>
        <dbReference type="Pfam" id="PF09949"/>
    </source>
</evidence>
<dbReference type="GO" id="GO:0030479">
    <property type="term" value="C:actin cortical patch"/>
    <property type="evidence" value="ECO:0007669"/>
    <property type="project" value="TreeGrafter"/>
</dbReference>
<feature type="region of interest" description="Disordered" evidence="1">
    <location>
        <begin position="162"/>
        <end position="198"/>
    </location>
</feature>
<keyword evidence="4" id="KW-1185">Reference proteome</keyword>
<evidence type="ECO:0000313" key="4">
    <source>
        <dbReference type="Proteomes" id="UP000789572"/>
    </source>
</evidence>
<dbReference type="Pfam" id="PF09949">
    <property type="entry name" value="APP1_cat"/>
    <property type="match status" value="1"/>
</dbReference>
<proteinExistence type="predicted"/>
<reference evidence="3" key="1">
    <citation type="submission" date="2021-06" db="EMBL/GenBank/DDBJ databases">
        <authorList>
            <person name="Kallberg Y."/>
            <person name="Tangrot J."/>
            <person name="Rosling A."/>
        </authorList>
    </citation>
    <scope>NUCLEOTIDE SEQUENCE</scope>
    <source>
        <strain evidence="3">IA702</strain>
    </source>
</reference>
<feature type="compositionally biased region" description="Low complexity" evidence="1">
    <location>
        <begin position="449"/>
        <end position="482"/>
    </location>
</feature>
<dbReference type="GO" id="GO:0008195">
    <property type="term" value="F:phosphatidate phosphatase activity"/>
    <property type="evidence" value="ECO:0007669"/>
    <property type="project" value="InterPro"/>
</dbReference>
<comment type="caution">
    <text evidence="3">The sequence shown here is derived from an EMBL/GenBank/DDBJ whole genome shotgun (WGS) entry which is preliminary data.</text>
</comment>
<dbReference type="EMBL" id="CAJVPJ010000824">
    <property type="protein sequence ID" value="CAG8558902.1"/>
    <property type="molecule type" value="Genomic_DNA"/>
</dbReference>
<dbReference type="PANTHER" id="PTHR28208">
    <property type="entry name" value="PHOSPHATIDATE PHOSPHATASE APP1"/>
    <property type="match status" value="1"/>
</dbReference>
<evidence type="ECO:0000313" key="3">
    <source>
        <dbReference type="EMBL" id="CAG8558902.1"/>
    </source>
</evidence>
<gene>
    <name evidence="3" type="ORF">POCULU_LOCUS5409</name>
</gene>
<dbReference type="InterPro" id="IPR052935">
    <property type="entry name" value="Mg2+_PAP"/>
</dbReference>
<name>A0A9N9FTF8_9GLOM</name>
<dbReference type="OrthoDB" id="2117591at2759"/>
<organism evidence="3 4">
    <name type="scientific">Paraglomus occultum</name>
    <dbReference type="NCBI Taxonomy" id="144539"/>
    <lineage>
        <taxon>Eukaryota</taxon>
        <taxon>Fungi</taxon>
        <taxon>Fungi incertae sedis</taxon>
        <taxon>Mucoromycota</taxon>
        <taxon>Glomeromycotina</taxon>
        <taxon>Glomeromycetes</taxon>
        <taxon>Paraglomerales</taxon>
        <taxon>Paraglomeraceae</taxon>
        <taxon>Paraglomus</taxon>
    </lineage>
</organism>
<dbReference type="AlphaFoldDB" id="A0A9N9FTF8"/>
<dbReference type="PANTHER" id="PTHR28208:SF3">
    <property type="entry name" value="PHOSPHATIDATE PHOSPHATASE APP1"/>
    <property type="match status" value="1"/>
</dbReference>
<protein>
    <submittedName>
        <fullName evidence="3">2528_t:CDS:1</fullName>
    </submittedName>
</protein>
<dbReference type="InterPro" id="IPR019236">
    <property type="entry name" value="APP1_cat"/>
</dbReference>
<sequence length="560" mass="62955">MSSERSRLREKAGFLKNRVLSVVASASASYYAGTSTAEPTDINELESQVLATAHEDLRTVEQHCILIPTYAFLDPENEGMWNVRVRGWAYSMKKSRKRRVARKVTGVTKDDVRNRHLEERFGMFLAKNLRHQRYTVEITGVAQPTHMELDYELDSDYEDDQVFNNGIPDSKKTSSADEDDLSSSGSSEGNDDDSSVSKKVEIVEEQDLEEPVIHVTSNTGHFSGKILIPTAAVDKWIAAVSDCRKNVRLLQLQATPEGRRKPHASPGLANLVELEGLSIISDIDDTIKDTNIGGGARAVLNNTFLLETKEVTGMANVYMNWYNRGASFHYVSNSPWQLFPMLTAFFHTKKFPPGSAHLKFYNDLVRTLLDEPQRNKRDTILEILKDFPKRKFILIGDSGEIDMDIYSAIAKEHPNQIHHIFIRDVSTERLKDLPAPPAKRSRSFPFIPSRTSSSNSFKSSKSMPAIATNANTANNTGNGTPALESPVSPVSDEMSPLDSPEYHPTDFSKTPLEEFHERVEKCRAMTPNEAFTLFKDATELEHHEALDTAFELVKRSRLFE</sequence>